<keyword evidence="2" id="KW-0694">RNA-binding</keyword>
<gene>
    <name evidence="4" type="ORF">CYNAS_LOCUS7227</name>
</gene>
<evidence type="ECO:0000313" key="5">
    <source>
        <dbReference type="Proteomes" id="UP001176961"/>
    </source>
</evidence>
<keyword evidence="2" id="KW-0479">Metal-binding</keyword>
<sequence length="271" mass="31563">MVVPNNSSSPTVQVTSDESVDILLAPPISTKLVDIAQDIRGRPVDYAKYKIQQTIGEYTVTSDRDLVPAQAKYLYNEEALDRGIYDVSYDLYQGFDAYIEKEKDKYERRQLEENSKADERLDNFWKWIIMQAPKGSSVKEVLHDADIVCCRGLLQRIARAAYVWSNAWEFSAIRFNNVVFLCEQERYTSWHTESRDLLPHWYRGLKFEQYMTVNKLNEEPRTDEPITCEEHVVVFRSTLGSECGNPLRLVSTEVLMHLKQVRVVTSRARHR</sequence>
<dbReference type="GO" id="GO:0004518">
    <property type="term" value="F:nuclease activity"/>
    <property type="evidence" value="ECO:0007669"/>
    <property type="project" value="UniProtKB-KW"/>
</dbReference>
<comment type="function">
    <text evidence="2">Decapping enzyme for NAD-capped RNAs: specifically hydrolyzes the nicotinamide adenine dinucleotide (NAD) cap from a subset of RNAs by removing the entire NAD moiety from the 5'-end of an NAD-capped RNA.</text>
</comment>
<evidence type="ECO:0000256" key="1">
    <source>
        <dbReference type="ARBA" id="ARBA00006562"/>
    </source>
</evidence>
<dbReference type="InterPro" id="IPR039039">
    <property type="entry name" value="RAI1-like_fam"/>
</dbReference>
<keyword evidence="2" id="KW-0539">Nucleus</keyword>
<dbReference type="GO" id="GO:0005634">
    <property type="term" value="C:nucleus"/>
    <property type="evidence" value="ECO:0007669"/>
    <property type="project" value="UniProtKB-SubCell"/>
</dbReference>
<organism evidence="4 5">
    <name type="scientific">Cylicocyclus nassatus</name>
    <name type="common">Nematode worm</name>
    <dbReference type="NCBI Taxonomy" id="53992"/>
    <lineage>
        <taxon>Eukaryota</taxon>
        <taxon>Metazoa</taxon>
        <taxon>Ecdysozoa</taxon>
        <taxon>Nematoda</taxon>
        <taxon>Chromadorea</taxon>
        <taxon>Rhabditida</taxon>
        <taxon>Rhabditina</taxon>
        <taxon>Rhabditomorpha</taxon>
        <taxon>Strongyloidea</taxon>
        <taxon>Strongylidae</taxon>
        <taxon>Cylicocyclus</taxon>
    </lineage>
</organism>
<name>A0AA36GNG5_CYLNA</name>
<evidence type="ECO:0000259" key="3">
    <source>
        <dbReference type="Pfam" id="PF08652"/>
    </source>
</evidence>
<dbReference type="GO" id="GO:0046872">
    <property type="term" value="F:metal ion binding"/>
    <property type="evidence" value="ECO:0007669"/>
    <property type="project" value="UniProtKB-KW"/>
</dbReference>
<dbReference type="GO" id="GO:0000166">
    <property type="term" value="F:nucleotide binding"/>
    <property type="evidence" value="ECO:0007669"/>
    <property type="project" value="UniProtKB-KW"/>
</dbReference>
<comment type="cofactor">
    <cofactor evidence="2">
        <name>a divalent metal cation</name>
        <dbReference type="ChEBI" id="CHEBI:60240"/>
    </cofactor>
</comment>
<dbReference type="PANTHER" id="PTHR12395:SF9">
    <property type="entry name" value="DECAPPING AND EXORIBONUCLEASE PROTEIN"/>
    <property type="match status" value="1"/>
</dbReference>
<protein>
    <recommendedName>
        <fullName evidence="2">Decapping nuclease</fullName>
        <ecNumber evidence="2">3.6.1.-</ecNumber>
    </recommendedName>
</protein>
<dbReference type="GO" id="GO:0034353">
    <property type="term" value="F:mRNA 5'-diphosphatase activity"/>
    <property type="evidence" value="ECO:0007669"/>
    <property type="project" value="TreeGrafter"/>
</dbReference>
<dbReference type="Pfam" id="PF08652">
    <property type="entry name" value="RAI1"/>
    <property type="match status" value="1"/>
</dbReference>
<dbReference type="PANTHER" id="PTHR12395">
    <property type="entry name" value="DOM-3 RELATED"/>
    <property type="match status" value="1"/>
</dbReference>
<comment type="subcellular location">
    <subcellularLocation>
        <location evidence="2">Nucleus</location>
    </subcellularLocation>
</comment>
<keyword evidence="2" id="KW-0378">Hydrolase</keyword>
<reference evidence="4" key="1">
    <citation type="submission" date="2023-07" db="EMBL/GenBank/DDBJ databases">
        <authorList>
            <consortium name="CYATHOMIX"/>
        </authorList>
    </citation>
    <scope>NUCLEOTIDE SEQUENCE</scope>
    <source>
        <strain evidence="4">N/A</strain>
    </source>
</reference>
<dbReference type="AlphaFoldDB" id="A0AA36GNG5"/>
<feature type="domain" description="RAI1-like" evidence="3">
    <location>
        <begin position="54"/>
        <end position="241"/>
    </location>
</feature>
<proteinExistence type="inferred from homology"/>
<dbReference type="EMBL" id="CATQJL010000112">
    <property type="protein sequence ID" value="CAJ0595244.1"/>
    <property type="molecule type" value="Genomic_DNA"/>
</dbReference>
<accession>A0AA36GNG5</accession>
<dbReference type="InterPro" id="IPR013961">
    <property type="entry name" value="RAI1"/>
</dbReference>
<dbReference type="GO" id="GO:0000956">
    <property type="term" value="P:nuclear-transcribed mRNA catabolic process"/>
    <property type="evidence" value="ECO:0007669"/>
    <property type="project" value="TreeGrafter"/>
</dbReference>
<evidence type="ECO:0000313" key="4">
    <source>
        <dbReference type="EMBL" id="CAJ0595244.1"/>
    </source>
</evidence>
<keyword evidence="5" id="KW-1185">Reference proteome</keyword>
<dbReference type="Proteomes" id="UP001176961">
    <property type="component" value="Unassembled WGS sequence"/>
</dbReference>
<dbReference type="EC" id="3.6.1.-" evidence="2"/>
<dbReference type="GO" id="GO:0110155">
    <property type="term" value="P:NAD-cap decapping"/>
    <property type="evidence" value="ECO:0007669"/>
    <property type="project" value="TreeGrafter"/>
</dbReference>
<comment type="caution">
    <text evidence="4">The sequence shown here is derived from an EMBL/GenBank/DDBJ whole genome shotgun (WGS) entry which is preliminary data.</text>
</comment>
<comment type="similarity">
    <text evidence="1 2">Belongs to the DXO/Dom3Z family.</text>
</comment>
<keyword evidence="2" id="KW-0547">Nucleotide-binding</keyword>
<keyword evidence="2" id="KW-0540">Nuclease</keyword>
<dbReference type="GO" id="GO:0003723">
    <property type="term" value="F:RNA binding"/>
    <property type="evidence" value="ECO:0007669"/>
    <property type="project" value="UniProtKB-KW"/>
</dbReference>
<dbReference type="GO" id="GO:0005829">
    <property type="term" value="C:cytosol"/>
    <property type="evidence" value="ECO:0007669"/>
    <property type="project" value="TreeGrafter"/>
</dbReference>
<evidence type="ECO:0000256" key="2">
    <source>
        <dbReference type="RuleBase" id="RU367113"/>
    </source>
</evidence>